<evidence type="ECO:0000313" key="2">
    <source>
        <dbReference type="EMBL" id="MBB6671642.1"/>
    </source>
</evidence>
<feature type="transmembrane region" description="Helical" evidence="1">
    <location>
        <begin position="31"/>
        <end position="51"/>
    </location>
</feature>
<evidence type="ECO:0000313" key="3">
    <source>
        <dbReference type="Proteomes" id="UP000547209"/>
    </source>
</evidence>
<keyword evidence="1" id="KW-0812">Transmembrane</keyword>
<reference evidence="2 3" key="1">
    <citation type="submission" date="2020-08" db="EMBL/GenBank/DDBJ databases">
        <title>Cohnella phylogeny.</title>
        <authorList>
            <person name="Dunlap C."/>
        </authorList>
    </citation>
    <scope>NUCLEOTIDE SEQUENCE [LARGE SCALE GENOMIC DNA]</scope>
    <source>
        <strain evidence="2 3">DSM 28246</strain>
    </source>
</reference>
<comment type="caution">
    <text evidence="2">The sequence shown here is derived from an EMBL/GenBank/DDBJ whole genome shotgun (WGS) entry which is preliminary data.</text>
</comment>
<protein>
    <submittedName>
        <fullName evidence="2">Uncharacterized protein</fullName>
    </submittedName>
</protein>
<proteinExistence type="predicted"/>
<sequence length="164" mass="18430">MDKHSSGSGRTEIAMSGRGTMERRLAVQYPMGIKQMSGFAFLTLYAVYALLRGGAGSGLWPVYGTWMLLCGGTLIYLFLRRRLGRPRLQIGADTLTANGAALRPDRIRVIRMDRDLFGIVPEGRRIAPTTLCLRIVDLEDRKALIRWATSRGVEIREGTFLRWL</sequence>
<keyword evidence="1" id="KW-0472">Membrane</keyword>
<dbReference type="RefSeq" id="WP_185143120.1">
    <property type="nucleotide sequence ID" value="NZ_JACJVP010000023.1"/>
</dbReference>
<name>A0A7X0RQ84_9BACL</name>
<keyword evidence="3" id="KW-1185">Reference proteome</keyword>
<organism evidence="2 3">
    <name type="scientific">Cohnella nanjingensis</name>
    <dbReference type="NCBI Taxonomy" id="1387779"/>
    <lineage>
        <taxon>Bacteria</taxon>
        <taxon>Bacillati</taxon>
        <taxon>Bacillota</taxon>
        <taxon>Bacilli</taxon>
        <taxon>Bacillales</taxon>
        <taxon>Paenibacillaceae</taxon>
        <taxon>Cohnella</taxon>
    </lineage>
</organism>
<dbReference type="Proteomes" id="UP000547209">
    <property type="component" value="Unassembled WGS sequence"/>
</dbReference>
<accession>A0A7X0RQ84</accession>
<feature type="transmembrane region" description="Helical" evidence="1">
    <location>
        <begin position="63"/>
        <end position="79"/>
    </location>
</feature>
<gene>
    <name evidence="2" type="ORF">H7C19_13205</name>
</gene>
<evidence type="ECO:0000256" key="1">
    <source>
        <dbReference type="SAM" id="Phobius"/>
    </source>
</evidence>
<dbReference type="EMBL" id="JACJVP010000023">
    <property type="protein sequence ID" value="MBB6671642.1"/>
    <property type="molecule type" value="Genomic_DNA"/>
</dbReference>
<dbReference type="AlphaFoldDB" id="A0A7X0RQ84"/>
<keyword evidence="1" id="KW-1133">Transmembrane helix</keyword>